<gene>
    <name evidence="1" type="ORF">UE95_015580</name>
</gene>
<proteinExistence type="predicted"/>
<dbReference type="EMBL" id="JYMX02000010">
    <property type="protein sequence ID" value="MCW3712710.1"/>
    <property type="molecule type" value="Genomic_DNA"/>
</dbReference>
<dbReference type="Proteomes" id="UP000191686">
    <property type="component" value="Unassembled WGS sequence"/>
</dbReference>
<accession>A0ABD4UDZ9</accession>
<organism evidence="1 2">
    <name type="scientific">Burkholderia cenocepacia</name>
    <dbReference type="NCBI Taxonomy" id="95486"/>
    <lineage>
        <taxon>Bacteria</taxon>
        <taxon>Pseudomonadati</taxon>
        <taxon>Pseudomonadota</taxon>
        <taxon>Betaproteobacteria</taxon>
        <taxon>Burkholderiales</taxon>
        <taxon>Burkholderiaceae</taxon>
        <taxon>Burkholderia</taxon>
        <taxon>Burkholderia cepacia complex</taxon>
    </lineage>
</organism>
<reference evidence="1 2" key="1">
    <citation type="journal article" date="2017" name="Front. Microbiol.">
        <title>Genomics reveals a unique clone of Burkholderia cenocepacia harbouring an actively excising novel genomic island.</title>
        <authorList>
            <person name="Patil P."/>
            <person name="Mali S."/>
            <person name="Midha S."/>
            <person name="Gautam V."/>
            <person name="Dash L."/>
            <person name="Kumar S."/>
            <person name="Shastri J."/>
            <person name="Singhal L."/>
            <person name="Patil P.B."/>
        </authorList>
    </citation>
    <scope>NUCLEOTIDE SEQUENCE [LARGE SCALE GENOMIC DNA]</scope>
    <source>
        <strain evidence="1 2">BC-19</strain>
    </source>
</reference>
<protein>
    <submittedName>
        <fullName evidence="1">Uncharacterized protein</fullName>
    </submittedName>
</protein>
<dbReference type="RefSeq" id="WP_046196409.1">
    <property type="nucleotide sequence ID" value="NZ_JYMX02000010.1"/>
</dbReference>
<name>A0ABD4UDZ9_9BURK</name>
<reference evidence="1 2" key="2">
    <citation type="journal article" date="2017" name="Front. Microbiol.">
        <title>Genomics Reveals a Unique Clone of Burkholderia cenocepacia Harboring an Actively Excising Novel Genomic Island.</title>
        <authorList>
            <person name="Patil P.P."/>
            <person name="Mali S."/>
            <person name="Midha S."/>
            <person name="Gautam V."/>
            <person name="Dash L."/>
            <person name="Kumar S."/>
            <person name="Shastri J."/>
            <person name="Singhal L."/>
            <person name="Patil P.B."/>
        </authorList>
    </citation>
    <scope>NUCLEOTIDE SEQUENCE [LARGE SCALE GENOMIC DNA]</scope>
    <source>
        <strain evidence="1 2">BC-19</strain>
    </source>
</reference>
<evidence type="ECO:0000313" key="2">
    <source>
        <dbReference type="Proteomes" id="UP000191686"/>
    </source>
</evidence>
<comment type="caution">
    <text evidence="1">The sequence shown here is derived from an EMBL/GenBank/DDBJ whole genome shotgun (WGS) entry which is preliminary data.</text>
</comment>
<evidence type="ECO:0000313" key="1">
    <source>
        <dbReference type="EMBL" id="MCW3712710.1"/>
    </source>
</evidence>
<dbReference type="AlphaFoldDB" id="A0ABD4UDZ9"/>
<sequence length="59" mass="6823">MQGVDPRFVPLRDALDWVRESARLVWRKIIMHVAVWRDVFLGVPAQQMPKTIPVESLPA</sequence>